<keyword evidence="6" id="KW-1185">Reference proteome</keyword>
<feature type="non-terminal residue" evidence="5">
    <location>
        <position position="600"/>
    </location>
</feature>
<evidence type="ECO:0000256" key="3">
    <source>
        <dbReference type="ARBA" id="ARBA00023295"/>
    </source>
</evidence>
<gene>
    <name evidence="5" type="ORF">CSX02_09755</name>
</gene>
<dbReference type="Proteomes" id="UP000224563">
    <property type="component" value="Unassembled WGS sequence"/>
</dbReference>
<dbReference type="EC" id="3.2.1.89" evidence="4"/>
<dbReference type="InterPro" id="IPR017853">
    <property type="entry name" value="GH"/>
</dbReference>
<organism evidence="5 6">
    <name type="scientific">Agathobacter ruminis</name>
    <dbReference type="NCBI Taxonomy" id="1712665"/>
    <lineage>
        <taxon>Bacteria</taxon>
        <taxon>Bacillati</taxon>
        <taxon>Bacillota</taxon>
        <taxon>Clostridia</taxon>
        <taxon>Lachnospirales</taxon>
        <taxon>Lachnospiraceae</taxon>
        <taxon>Agathobacter</taxon>
    </lineage>
</organism>
<name>A0A2G3E1F3_9FIRM</name>
<evidence type="ECO:0000313" key="6">
    <source>
        <dbReference type="Proteomes" id="UP000224563"/>
    </source>
</evidence>
<sequence>MRKKLRTNILLSDADQRKEDNEMRRKKLSRICSTTLAAALVVAQFATTGFAENVLADEATSVTLSDADFTGDFWNDGVWTLTPSTWDNTSSWKASDLLTNGDFESADTTGWSMDVADGVTYAVKTDSWMTENATNFLNLYNGNSESAHFGMSQEITLPAGTYKVSAKFEGAEGDTNLTLTAGTNSIEVGQTTGYNTWKTVETEEFTLDSESVVSISITGDLSAEYWGDIDDIVLYAYTADENADSPEQEDTAVESSVYVEKVNLTDDFITGADVSSYLSLYNSGAKFYDYEGNELDPQGFFNFLAANGTNWIRLRVWNDPYNSETRVGYGGGNNDLAAAIKMGKWATNAGMRVLIDFHYSDFWADPGKQKVPKAWADMNLEEKTTAITNYTTESLNALLDAGVDVGMVQIGNETTNSFCGESNWEKRCTLFSAGANAVRAIDENILIAIHFTNPERSTNYANFAAQLDQYRVDYDVFASSYYPYWHGTLSNLQSVLSNIATTYGKKVMVAETSWAYSLEDGDGHDNTVREGSNDTGQSYDFTEQGQANEIRSVVNTIANTTNGIGVFYWEAAWIPVQYAYDENGNLDDEILASNKIAWET</sequence>
<dbReference type="GO" id="GO:0015926">
    <property type="term" value="F:glucosidase activity"/>
    <property type="evidence" value="ECO:0007669"/>
    <property type="project" value="InterPro"/>
</dbReference>
<dbReference type="Gene3D" id="3.20.20.80">
    <property type="entry name" value="Glycosidases"/>
    <property type="match status" value="1"/>
</dbReference>
<evidence type="ECO:0000256" key="2">
    <source>
        <dbReference type="ARBA" id="ARBA00022801"/>
    </source>
</evidence>
<keyword evidence="3 4" id="KW-0326">Glycosidase</keyword>
<dbReference type="PANTHER" id="PTHR34983:SF2">
    <property type="entry name" value="ENDO-BETA-1,4-GALACTANASE"/>
    <property type="match status" value="1"/>
</dbReference>
<comment type="catalytic activity">
    <reaction evidence="4">
        <text>The enzyme specifically hydrolyzes (1-&gt;4)-beta-D-galactosidic linkages in type I arabinogalactans.</text>
        <dbReference type="EC" id="3.2.1.89"/>
    </reaction>
</comment>
<evidence type="ECO:0000256" key="1">
    <source>
        <dbReference type="ARBA" id="ARBA00010687"/>
    </source>
</evidence>
<proteinExistence type="inferred from homology"/>
<protein>
    <recommendedName>
        <fullName evidence="4">Arabinogalactan endo-beta-1,4-galactanase</fullName>
        <ecNumber evidence="4">3.2.1.89</ecNumber>
    </recommendedName>
</protein>
<dbReference type="Pfam" id="PF07745">
    <property type="entry name" value="Glyco_hydro_53"/>
    <property type="match status" value="1"/>
</dbReference>
<evidence type="ECO:0000256" key="4">
    <source>
        <dbReference type="RuleBase" id="RU361192"/>
    </source>
</evidence>
<dbReference type="EMBL" id="PDYG01000079">
    <property type="protein sequence ID" value="PHU37098.1"/>
    <property type="molecule type" value="Genomic_DNA"/>
</dbReference>
<dbReference type="PANTHER" id="PTHR34983">
    <property type="entry name" value="ARABINOGALACTAN ENDO-BETA-1,4-GALACTANASE A"/>
    <property type="match status" value="1"/>
</dbReference>
<evidence type="ECO:0000313" key="5">
    <source>
        <dbReference type="EMBL" id="PHU37098.1"/>
    </source>
</evidence>
<comment type="caution">
    <text evidence="5">The sequence shown here is derived from an EMBL/GenBank/DDBJ whole genome shotgun (WGS) entry which is preliminary data.</text>
</comment>
<dbReference type="AlphaFoldDB" id="A0A2G3E1F3"/>
<accession>A0A2G3E1F3</accession>
<reference evidence="5 6" key="2">
    <citation type="submission" date="2017-10" db="EMBL/GenBank/DDBJ databases">
        <authorList>
            <person name="Banno H."/>
            <person name="Chua N.-H."/>
        </authorList>
    </citation>
    <scope>NUCLEOTIDE SEQUENCE [LARGE SCALE GENOMIC DNA]</scope>
    <source>
        <strain evidence="5 6">JK623</strain>
    </source>
</reference>
<dbReference type="GO" id="GO:0031218">
    <property type="term" value="F:arabinogalactan endo-1,4-beta-galactosidase activity"/>
    <property type="evidence" value="ECO:0007669"/>
    <property type="project" value="UniProtKB-EC"/>
</dbReference>
<dbReference type="InterPro" id="IPR011683">
    <property type="entry name" value="Glyco_hydro_53"/>
</dbReference>
<reference evidence="5 6" key="1">
    <citation type="submission" date="2017-10" db="EMBL/GenBank/DDBJ databases">
        <title>Resolving the taxonomy of Roseburia spp., Eubacterium rectale and Agathobacter spp. through phylogenomic analysis.</title>
        <authorList>
            <person name="Sheridan P.O."/>
            <person name="Walker A.W."/>
            <person name="Duncan S.H."/>
            <person name="Scott K.P."/>
            <person name="Toole P.W.O."/>
            <person name="Luis P."/>
            <person name="Flint H.J."/>
        </authorList>
    </citation>
    <scope>NUCLEOTIDE SEQUENCE [LARGE SCALE GENOMIC DNA]</scope>
    <source>
        <strain evidence="5 6">JK623</strain>
    </source>
</reference>
<dbReference type="GO" id="GO:0045490">
    <property type="term" value="P:pectin catabolic process"/>
    <property type="evidence" value="ECO:0007669"/>
    <property type="project" value="TreeGrafter"/>
</dbReference>
<comment type="similarity">
    <text evidence="1 4">Belongs to the glycosyl hydrolase 53 family.</text>
</comment>
<keyword evidence="2 4" id="KW-0378">Hydrolase</keyword>
<dbReference type="SUPFAM" id="SSF51445">
    <property type="entry name" value="(Trans)glycosidases"/>
    <property type="match status" value="1"/>
</dbReference>
<dbReference type="Gene3D" id="2.60.120.260">
    <property type="entry name" value="Galactose-binding domain-like"/>
    <property type="match status" value="1"/>
</dbReference>